<keyword evidence="1" id="KW-0812">Transmembrane</keyword>
<feature type="transmembrane region" description="Helical" evidence="1">
    <location>
        <begin position="161"/>
        <end position="177"/>
    </location>
</feature>
<feature type="domain" description="Fatty acid desaturase" evidence="2">
    <location>
        <begin position="63"/>
        <end position="335"/>
    </location>
</feature>
<dbReference type="PANTHER" id="PTHR19353">
    <property type="entry name" value="FATTY ACID DESATURASE 2"/>
    <property type="match status" value="1"/>
</dbReference>
<dbReference type="GO" id="GO:0016717">
    <property type="term" value="F:oxidoreductase activity, acting on paired donors, with oxidation of a pair of donors resulting in the reduction of molecular oxygen to two molecules of water"/>
    <property type="evidence" value="ECO:0007669"/>
    <property type="project" value="TreeGrafter"/>
</dbReference>
<keyword evidence="4" id="KW-1185">Reference proteome</keyword>
<dbReference type="InterPro" id="IPR012171">
    <property type="entry name" value="Fatty_acid_desaturase"/>
</dbReference>
<feature type="transmembrane region" description="Helical" evidence="1">
    <location>
        <begin position="228"/>
        <end position="250"/>
    </location>
</feature>
<proteinExistence type="predicted"/>
<feature type="transmembrane region" description="Helical" evidence="1">
    <location>
        <begin position="198"/>
        <end position="222"/>
    </location>
</feature>
<dbReference type="AlphaFoldDB" id="A0A3M9N993"/>
<evidence type="ECO:0000259" key="2">
    <source>
        <dbReference type="Pfam" id="PF00487"/>
    </source>
</evidence>
<reference evidence="3 4" key="1">
    <citation type="submission" date="2018-11" db="EMBL/GenBank/DDBJ databases">
        <title>Draft genome sequence of Ferruginibacter sp. BO-59.</title>
        <authorList>
            <person name="Im W.T."/>
        </authorList>
    </citation>
    <scope>NUCLEOTIDE SEQUENCE [LARGE SCALE GENOMIC DNA]</scope>
    <source>
        <strain evidence="3 4">BO-59</strain>
    </source>
</reference>
<feature type="transmembrane region" description="Helical" evidence="1">
    <location>
        <begin position="98"/>
        <end position="117"/>
    </location>
</feature>
<dbReference type="Proteomes" id="UP000267223">
    <property type="component" value="Unassembled WGS sequence"/>
</dbReference>
<organism evidence="3 4">
    <name type="scientific">Hanamia caeni</name>
    <dbReference type="NCBI Taxonomy" id="2294116"/>
    <lineage>
        <taxon>Bacteria</taxon>
        <taxon>Pseudomonadati</taxon>
        <taxon>Bacteroidota</taxon>
        <taxon>Chitinophagia</taxon>
        <taxon>Chitinophagales</taxon>
        <taxon>Chitinophagaceae</taxon>
        <taxon>Hanamia</taxon>
    </lineage>
</organism>
<name>A0A3M9N993_9BACT</name>
<dbReference type="PIRSF" id="PIRSF015921">
    <property type="entry name" value="FA_sphinglp_des"/>
    <property type="match status" value="1"/>
</dbReference>
<feature type="transmembrane region" description="Helical" evidence="1">
    <location>
        <begin position="64"/>
        <end position="86"/>
    </location>
</feature>
<accession>A0A3M9N993</accession>
<dbReference type="CDD" id="cd03506">
    <property type="entry name" value="Delta6-FADS-like"/>
    <property type="match status" value="1"/>
</dbReference>
<dbReference type="Pfam" id="PF00487">
    <property type="entry name" value="FA_desaturase"/>
    <property type="match status" value="1"/>
</dbReference>
<dbReference type="RefSeq" id="WP_123121852.1">
    <property type="nucleotide sequence ID" value="NZ_RJJR01000014.1"/>
</dbReference>
<dbReference type="EMBL" id="RJJR01000014">
    <property type="protein sequence ID" value="RNI34311.1"/>
    <property type="molecule type" value="Genomic_DNA"/>
</dbReference>
<keyword evidence="1" id="KW-0472">Membrane</keyword>
<evidence type="ECO:0000313" key="3">
    <source>
        <dbReference type="EMBL" id="RNI34311.1"/>
    </source>
</evidence>
<evidence type="ECO:0000313" key="4">
    <source>
        <dbReference type="Proteomes" id="UP000267223"/>
    </source>
</evidence>
<evidence type="ECO:0000256" key="1">
    <source>
        <dbReference type="SAM" id="Phobius"/>
    </source>
</evidence>
<dbReference type="OrthoDB" id="104711at2"/>
<gene>
    <name evidence="3" type="ORF">EFY79_16600</name>
</gene>
<keyword evidence="1" id="KW-1133">Transmembrane helix</keyword>
<dbReference type="InterPro" id="IPR005804">
    <property type="entry name" value="FA_desaturase_dom"/>
</dbReference>
<dbReference type="GO" id="GO:0008610">
    <property type="term" value="P:lipid biosynthetic process"/>
    <property type="evidence" value="ECO:0007669"/>
    <property type="project" value="UniProtKB-ARBA"/>
</dbReference>
<feature type="transmembrane region" description="Helical" evidence="1">
    <location>
        <begin position="38"/>
        <end position="58"/>
    </location>
</feature>
<protein>
    <submittedName>
        <fullName evidence="3">Acyl-CoA desaturase</fullName>
    </submittedName>
</protein>
<dbReference type="GO" id="GO:0016020">
    <property type="term" value="C:membrane"/>
    <property type="evidence" value="ECO:0007669"/>
    <property type="project" value="TreeGrafter"/>
</dbReference>
<sequence>MVTPKFKQGKGDFYTVLKNRVNQYFTEQARPMTGNFSLLFKAVLFTVLYLAIYIHLVFFTPATWIALPECIFFGLLTAAIGFNVMHDGAHGSFSKYKLINRIAGSSLNFLGGSAIMWNMKHNIIHHTYTNIDGVDDDIEARPWMRFASTQKKLKMHRFQQYYFWFLYALLHLLWIFFSDYKKYFTRKIGAVQLRKMTFYEHFSFWMAKIIYAFMFIVLPILLLGFTTWLVGFLLITMVTGLAISIVFQLAHTVEHTEFPMPSETSGKIESEWAIHQIHTTANFATKSKTISWLLGGLNFQIEHHLFPRISHVHYPAISKITKKTCVEYNINYIEFPKMRQAIMSHIHYLKRLGQLA</sequence>
<dbReference type="PANTHER" id="PTHR19353:SF19">
    <property type="entry name" value="DELTA(5) FATTY ACID DESATURASE C-RELATED"/>
    <property type="match status" value="1"/>
</dbReference>
<comment type="caution">
    <text evidence="3">The sequence shown here is derived from an EMBL/GenBank/DDBJ whole genome shotgun (WGS) entry which is preliminary data.</text>
</comment>